<keyword evidence="3" id="KW-1185">Reference proteome</keyword>
<organism evidence="2 3">
    <name type="scientific">Chilo suppressalis</name>
    <name type="common">Asiatic rice borer moth</name>
    <dbReference type="NCBI Taxonomy" id="168631"/>
    <lineage>
        <taxon>Eukaryota</taxon>
        <taxon>Metazoa</taxon>
        <taxon>Ecdysozoa</taxon>
        <taxon>Arthropoda</taxon>
        <taxon>Hexapoda</taxon>
        <taxon>Insecta</taxon>
        <taxon>Pterygota</taxon>
        <taxon>Neoptera</taxon>
        <taxon>Endopterygota</taxon>
        <taxon>Lepidoptera</taxon>
        <taxon>Glossata</taxon>
        <taxon>Ditrysia</taxon>
        <taxon>Pyraloidea</taxon>
        <taxon>Crambidae</taxon>
        <taxon>Crambinae</taxon>
        <taxon>Chilo</taxon>
    </lineage>
</organism>
<evidence type="ECO:0000313" key="2">
    <source>
        <dbReference type="EMBL" id="CAH0399453.1"/>
    </source>
</evidence>
<evidence type="ECO:0000313" key="3">
    <source>
        <dbReference type="Proteomes" id="UP001153292"/>
    </source>
</evidence>
<gene>
    <name evidence="2" type="ORF">CHILSU_LOCUS2599</name>
</gene>
<sequence length="309" mass="36011">MSMKVQRSPIKPRSVQIRTGSLTDLTGCESAAPDVMMMRKRKEPDSNHVQKGDFDEFKKEIMSFLHDLRKSNDELLHNVRAEISEMKSKVTSVTSIINNLSQQHSKFKLELAELTKSMDFHTKSFDDIREQSKVLSRDVAYLKNMDQDIEACRLRLSQIERDLNIQQQRERLHNLEIVGFMENKNENLTECFLSMRKALDAPVVKEDLNIHRVPSKISDKKYPKNIIVKMRNQLTKDFIISAVHRKKGLTSDDLSLTTSDPWRIYINEHLTPFYKMLHKKTRETAAGANCMSRYAMEKSSFEKMTQRLN</sequence>
<reference evidence="2" key="1">
    <citation type="submission" date="2021-12" db="EMBL/GenBank/DDBJ databases">
        <authorList>
            <person name="King R."/>
        </authorList>
    </citation>
    <scope>NUCLEOTIDE SEQUENCE</scope>
</reference>
<proteinExistence type="predicted"/>
<keyword evidence="1" id="KW-0175">Coiled coil</keyword>
<accession>A0ABN8AWR4</accession>
<feature type="coiled-coil region" evidence="1">
    <location>
        <begin position="142"/>
        <end position="169"/>
    </location>
</feature>
<evidence type="ECO:0000256" key="1">
    <source>
        <dbReference type="SAM" id="Coils"/>
    </source>
</evidence>
<protein>
    <recommendedName>
        <fullName evidence="4">Zinc finger DNA binding protein</fullName>
    </recommendedName>
</protein>
<name>A0ABN8AWR4_CHISP</name>
<dbReference type="Proteomes" id="UP001153292">
    <property type="component" value="Chromosome 14"/>
</dbReference>
<dbReference type="Gene3D" id="3.30.70.1820">
    <property type="entry name" value="L1 transposable element, RRM domain"/>
    <property type="match status" value="1"/>
</dbReference>
<evidence type="ECO:0008006" key="4">
    <source>
        <dbReference type="Google" id="ProtNLM"/>
    </source>
</evidence>
<dbReference type="EMBL" id="OU963907">
    <property type="protein sequence ID" value="CAH0399453.1"/>
    <property type="molecule type" value="Genomic_DNA"/>
</dbReference>